<dbReference type="PANTHER" id="PTHR12826:SF13">
    <property type="entry name" value="RNA-BINDING PROTEIN PNO1"/>
    <property type="match status" value="1"/>
</dbReference>
<organism evidence="4 5">
    <name type="scientific">candidate division MSBL1 archaeon SCGC-AAA261F17</name>
    <dbReference type="NCBI Taxonomy" id="1698274"/>
    <lineage>
        <taxon>Archaea</taxon>
        <taxon>Methanobacteriati</taxon>
        <taxon>Methanobacteriota</taxon>
        <taxon>candidate division MSBL1</taxon>
    </lineage>
</organism>
<keyword evidence="5" id="KW-1185">Reference proteome</keyword>
<dbReference type="PROSITE" id="PS50084">
    <property type="entry name" value="KH_TYPE_1"/>
    <property type="match status" value="1"/>
</dbReference>
<dbReference type="SUPFAM" id="SSF54791">
    <property type="entry name" value="Eukaryotic type KH-domain (KH-domain type I)"/>
    <property type="match status" value="2"/>
</dbReference>
<evidence type="ECO:0000256" key="1">
    <source>
        <dbReference type="ARBA" id="ARBA00022884"/>
    </source>
</evidence>
<dbReference type="AlphaFoldDB" id="A0A133V7V7"/>
<evidence type="ECO:0000313" key="5">
    <source>
        <dbReference type="Proteomes" id="UP000070035"/>
    </source>
</evidence>
<dbReference type="Pfam" id="PF22891">
    <property type="entry name" value="KH_PNO1_2nd"/>
    <property type="match status" value="1"/>
</dbReference>
<evidence type="ECO:0000313" key="4">
    <source>
        <dbReference type="EMBL" id="KXB02515.1"/>
    </source>
</evidence>
<dbReference type="CDD" id="cd22390">
    <property type="entry name" value="KH-I_Dim2p_like_rpt2"/>
    <property type="match status" value="1"/>
</dbReference>
<dbReference type="Proteomes" id="UP000070035">
    <property type="component" value="Unassembled WGS sequence"/>
</dbReference>
<dbReference type="NCBIfam" id="TIGR03665">
    <property type="entry name" value="arCOG04150"/>
    <property type="match status" value="1"/>
</dbReference>
<dbReference type="InterPro" id="IPR004087">
    <property type="entry name" value="KH_dom"/>
</dbReference>
<comment type="caution">
    <text evidence="4">The sequence shown here is derived from an EMBL/GenBank/DDBJ whole genome shotgun (WGS) entry which is preliminary data.</text>
</comment>
<dbReference type="SMART" id="SM00322">
    <property type="entry name" value="KH"/>
    <property type="match status" value="2"/>
</dbReference>
<keyword evidence="1 2" id="KW-0694">RNA-binding</keyword>
<feature type="domain" description="K Homology" evidence="3">
    <location>
        <begin position="82"/>
        <end position="155"/>
    </location>
</feature>
<evidence type="ECO:0000259" key="3">
    <source>
        <dbReference type="SMART" id="SM00322"/>
    </source>
</evidence>
<dbReference type="InterPro" id="IPR036612">
    <property type="entry name" value="KH_dom_type_1_sf"/>
</dbReference>
<reference evidence="4 5" key="1">
    <citation type="journal article" date="2016" name="Sci. Rep.">
        <title>Metabolic traits of an uncultured archaeal lineage -MSBL1- from brine pools of the Red Sea.</title>
        <authorList>
            <person name="Mwirichia R."/>
            <person name="Alam I."/>
            <person name="Rashid M."/>
            <person name="Vinu M."/>
            <person name="Ba-Alawi W."/>
            <person name="Anthony Kamau A."/>
            <person name="Kamanda Ngugi D."/>
            <person name="Goker M."/>
            <person name="Klenk H.P."/>
            <person name="Bajic V."/>
            <person name="Stingl U."/>
        </authorList>
    </citation>
    <scope>NUCLEOTIDE SEQUENCE [LARGE SCALE GENOMIC DNA]</scope>
    <source>
        <strain evidence="4">SCGC-AAA261F17</strain>
    </source>
</reference>
<dbReference type="InterPro" id="IPR055211">
    <property type="entry name" value="KH_PNO1_2nd"/>
</dbReference>
<sequence>MRVRRLRIPKERIGSVIGPDGEVKNRLEKETETEIDLDSETGEVIVKSSEEKPLQALAACDIIKAVGRGFSPEHAFNLLDDDMYLEVIDITRYTGGSEKAKSRLKGRVIGRNGRTRQAIEENAEVFVSIYGKSIAIIGGPERLQIAREAIAMLLDGAPHSAVYKFLEQKRRELKRLPDLWKK</sequence>
<dbReference type="Gene3D" id="3.30.1370.10">
    <property type="entry name" value="K Homology domain, type 1"/>
    <property type="match status" value="2"/>
</dbReference>
<dbReference type="EMBL" id="LHXY01000001">
    <property type="protein sequence ID" value="KXB02515.1"/>
    <property type="molecule type" value="Genomic_DNA"/>
</dbReference>
<dbReference type="InterPro" id="IPR019964">
    <property type="entry name" value="KH_domain_protein_archaea"/>
</dbReference>
<proteinExistence type="predicted"/>
<dbReference type="GO" id="GO:0003723">
    <property type="term" value="F:RNA binding"/>
    <property type="evidence" value="ECO:0007669"/>
    <property type="project" value="UniProtKB-UniRule"/>
</dbReference>
<dbReference type="FunFam" id="3.30.1370.10:FF:000076">
    <property type="entry name" value="KH domain protein"/>
    <property type="match status" value="1"/>
</dbReference>
<dbReference type="InterPro" id="IPR004088">
    <property type="entry name" value="KH_dom_type_1"/>
</dbReference>
<feature type="domain" description="K Homology" evidence="3">
    <location>
        <begin position="2"/>
        <end position="68"/>
    </location>
</feature>
<protein>
    <recommendedName>
        <fullName evidence="3">K Homology domain-containing protein</fullName>
    </recommendedName>
</protein>
<dbReference type="Pfam" id="PF00013">
    <property type="entry name" value="KH_1"/>
    <property type="match status" value="1"/>
</dbReference>
<accession>A0A133V7V7</accession>
<evidence type="ECO:0000256" key="2">
    <source>
        <dbReference type="PROSITE-ProRule" id="PRU00117"/>
    </source>
</evidence>
<dbReference type="PANTHER" id="PTHR12826">
    <property type="entry name" value="RIBONUCLEASE Y"/>
    <property type="match status" value="1"/>
</dbReference>
<name>A0A133V7V7_9EURY</name>
<gene>
    <name evidence="4" type="ORF">AKJ44_00040</name>
</gene>